<dbReference type="Proteomes" id="UP001227268">
    <property type="component" value="Unassembled WGS sequence"/>
</dbReference>
<proteinExistence type="predicted"/>
<name>A0ACC2VK98_9TREE</name>
<reference evidence="1" key="1">
    <citation type="submission" date="2023-04" db="EMBL/GenBank/DDBJ databases">
        <title>Draft Genome sequencing of Naganishia species isolated from polar environments using Oxford Nanopore Technology.</title>
        <authorList>
            <person name="Leo P."/>
            <person name="Venkateswaran K."/>
        </authorList>
    </citation>
    <scope>NUCLEOTIDE SEQUENCE</scope>
    <source>
        <strain evidence="1">MNA-CCFEE 5423</strain>
    </source>
</reference>
<sequence>MPERPPHTSKKEALLCARKKSLKAHHFRTQITGSIQATKRLDMELKKRKAAERVRNQGMQFTLEKIALKAFASRAGLPRLQPQELHERARRLHTEKLRIQPFLVNALNFSVIFSRNAQSFPEPSGTGFDDLPFDHGEDQQTAHANDPAPSQDGQPLSEHSQQVCPAYLTVKDKGAPVHQSDDLAQYRAVARQ</sequence>
<protein>
    <submittedName>
        <fullName evidence="1">Uncharacterized protein</fullName>
    </submittedName>
</protein>
<keyword evidence="2" id="KW-1185">Reference proteome</keyword>
<accession>A0ACC2VK98</accession>
<evidence type="ECO:0000313" key="1">
    <source>
        <dbReference type="EMBL" id="KAJ9099342.1"/>
    </source>
</evidence>
<evidence type="ECO:0000313" key="2">
    <source>
        <dbReference type="Proteomes" id="UP001227268"/>
    </source>
</evidence>
<gene>
    <name evidence="1" type="ORF">QFC21_004223</name>
</gene>
<organism evidence="1 2">
    <name type="scientific">Naganishia friedmannii</name>
    <dbReference type="NCBI Taxonomy" id="89922"/>
    <lineage>
        <taxon>Eukaryota</taxon>
        <taxon>Fungi</taxon>
        <taxon>Dikarya</taxon>
        <taxon>Basidiomycota</taxon>
        <taxon>Agaricomycotina</taxon>
        <taxon>Tremellomycetes</taxon>
        <taxon>Filobasidiales</taxon>
        <taxon>Filobasidiaceae</taxon>
        <taxon>Naganishia</taxon>
    </lineage>
</organism>
<comment type="caution">
    <text evidence="1">The sequence shown here is derived from an EMBL/GenBank/DDBJ whole genome shotgun (WGS) entry which is preliminary data.</text>
</comment>
<dbReference type="EMBL" id="JASBWT010000013">
    <property type="protein sequence ID" value="KAJ9099342.1"/>
    <property type="molecule type" value="Genomic_DNA"/>
</dbReference>